<dbReference type="GO" id="GO:0003676">
    <property type="term" value="F:nucleic acid binding"/>
    <property type="evidence" value="ECO:0007669"/>
    <property type="project" value="InterPro"/>
</dbReference>
<accession>A0A285ZRI2</accession>
<keyword evidence="1" id="KW-0808">Transferase</keyword>
<dbReference type="InterPro" id="IPR002052">
    <property type="entry name" value="DNA_methylase_N6_adenine_CS"/>
</dbReference>
<protein>
    <submittedName>
        <fullName evidence="1">Adenine-specific methyltransferase EcoRI</fullName>
    </submittedName>
</protein>
<dbReference type="GO" id="GO:0032259">
    <property type="term" value="P:methylation"/>
    <property type="evidence" value="ECO:0007669"/>
    <property type="project" value="UniProtKB-KW"/>
</dbReference>
<evidence type="ECO:0000313" key="2">
    <source>
        <dbReference type="Proteomes" id="UP000219281"/>
    </source>
</evidence>
<dbReference type="PROSITE" id="PS00092">
    <property type="entry name" value="N6_MTASE"/>
    <property type="match status" value="1"/>
</dbReference>
<evidence type="ECO:0000313" key="1">
    <source>
        <dbReference type="EMBL" id="SOD12250.1"/>
    </source>
</evidence>
<dbReference type="Pfam" id="PF13651">
    <property type="entry name" value="EcoRI_methylase"/>
    <property type="match status" value="1"/>
</dbReference>
<keyword evidence="2" id="KW-1185">Reference proteome</keyword>
<sequence length="369" mass="42676">MAREIQHSQFTDAKTNKKDEFYTQLSDIERELKHYKQHFKNKVVLCNCDDPFISNFFNYFALNFEKLGLKKLMTTCFKNQSMDLFSTNDSEQAIYLEYTGDKNGNSVPDAEEIGVKPLKSDGDFRSKECIELLKEADVVVTNPPFSLFREYVAQLIEYDKKFLIVGNINAITYKEIFKLIKEKKAWLGVNMGRGISGFIVPKHYELYGSEARVDEKGNRIIATNNCLWLTNLDNAKRHENIILYKNYTPEEYPKYDNYDAINVEKTKDIPIDYDGEMGVPITFLDKFSLDQFEIIALGIVGSIDFKCNKKMEILDKNGLPTGKFTFNAKGTLYRKYNPLTDKSPSFKNVETGELYSSIYARIIIKKIQK</sequence>
<gene>
    <name evidence="1" type="ORF">SAMN06297358_0570</name>
</gene>
<dbReference type="RefSeq" id="WP_097128440.1">
    <property type="nucleotide sequence ID" value="NZ_OCMT01000001.1"/>
</dbReference>
<dbReference type="Proteomes" id="UP000219281">
    <property type="component" value="Unassembled WGS sequence"/>
</dbReference>
<dbReference type="GO" id="GO:0008168">
    <property type="term" value="F:methyltransferase activity"/>
    <property type="evidence" value="ECO:0007669"/>
    <property type="project" value="UniProtKB-KW"/>
</dbReference>
<organism evidence="1 2">
    <name type="scientific">Pedobacter xixiisoli</name>
    <dbReference type="NCBI Taxonomy" id="1476464"/>
    <lineage>
        <taxon>Bacteria</taxon>
        <taxon>Pseudomonadati</taxon>
        <taxon>Bacteroidota</taxon>
        <taxon>Sphingobacteriia</taxon>
        <taxon>Sphingobacteriales</taxon>
        <taxon>Sphingobacteriaceae</taxon>
        <taxon>Pedobacter</taxon>
    </lineage>
</organism>
<proteinExistence type="predicted"/>
<dbReference type="AlphaFoldDB" id="A0A285ZRI2"/>
<reference evidence="2" key="1">
    <citation type="submission" date="2017-09" db="EMBL/GenBank/DDBJ databases">
        <authorList>
            <person name="Varghese N."/>
            <person name="Submissions S."/>
        </authorList>
    </citation>
    <scope>NUCLEOTIDE SEQUENCE [LARGE SCALE GENOMIC DNA]</scope>
    <source>
        <strain evidence="2">CGMCC 1.12803</strain>
    </source>
</reference>
<keyword evidence="1" id="KW-0489">Methyltransferase</keyword>
<dbReference type="OrthoDB" id="9774673at2"/>
<dbReference type="EMBL" id="OCMT01000001">
    <property type="protein sequence ID" value="SOD12250.1"/>
    <property type="molecule type" value="Genomic_DNA"/>
</dbReference>
<name>A0A285ZRI2_9SPHI</name>
<dbReference type="InterPro" id="IPR025247">
    <property type="entry name" value="EcoRI-like_methylase"/>
</dbReference>